<reference evidence="1" key="1">
    <citation type="submission" date="2018-05" db="EMBL/GenBank/DDBJ databases">
        <authorList>
            <person name="Lanie J.A."/>
            <person name="Ng W.-L."/>
            <person name="Kazmierczak K.M."/>
            <person name="Andrzejewski T.M."/>
            <person name="Davidsen T.M."/>
            <person name="Wayne K.J."/>
            <person name="Tettelin H."/>
            <person name="Glass J.I."/>
            <person name="Rusch D."/>
            <person name="Podicherti R."/>
            <person name="Tsui H.-C.T."/>
            <person name="Winkler M.E."/>
        </authorList>
    </citation>
    <scope>NUCLEOTIDE SEQUENCE</scope>
</reference>
<dbReference type="Gene3D" id="4.10.520.10">
    <property type="entry name" value="IHF-like DNA-binding proteins"/>
    <property type="match status" value="1"/>
</dbReference>
<dbReference type="SUPFAM" id="SSF47729">
    <property type="entry name" value="IHF-like DNA-binding proteins"/>
    <property type="match status" value="1"/>
</dbReference>
<organism evidence="1">
    <name type="scientific">marine metagenome</name>
    <dbReference type="NCBI Taxonomy" id="408172"/>
    <lineage>
        <taxon>unclassified sequences</taxon>
        <taxon>metagenomes</taxon>
        <taxon>ecological metagenomes</taxon>
    </lineage>
</organism>
<name>A0A382V0D3_9ZZZZ</name>
<accession>A0A382V0D3</accession>
<dbReference type="InterPro" id="IPR010992">
    <property type="entry name" value="IHF-like_DNA-bd_dom_sf"/>
</dbReference>
<feature type="non-terminal residue" evidence="1">
    <location>
        <position position="1"/>
    </location>
</feature>
<dbReference type="GO" id="GO:0030527">
    <property type="term" value="F:structural constituent of chromatin"/>
    <property type="evidence" value="ECO:0007669"/>
    <property type="project" value="InterPro"/>
</dbReference>
<proteinExistence type="predicted"/>
<dbReference type="EMBL" id="UINC01147829">
    <property type="protein sequence ID" value="SVD39378.1"/>
    <property type="molecule type" value="Genomic_DNA"/>
</dbReference>
<gene>
    <name evidence="1" type="ORF">METZ01_LOCUS392232</name>
</gene>
<evidence type="ECO:0000313" key="1">
    <source>
        <dbReference type="EMBL" id="SVD39378.1"/>
    </source>
</evidence>
<dbReference type="InterPro" id="IPR000119">
    <property type="entry name" value="Hist_DNA-bd"/>
</dbReference>
<dbReference type="AlphaFoldDB" id="A0A382V0D3"/>
<sequence>YLFLFNKLLLERIKMNKSELIDAMASGANLSKADAARALNATTGAITSAMASG</sequence>
<protein>
    <submittedName>
        <fullName evidence="1">Uncharacterized protein</fullName>
    </submittedName>
</protein>
<dbReference type="GO" id="GO:0003677">
    <property type="term" value="F:DNA binding"/>
    <property type="evidence" value="ECO:0007669"/>
    <property type="project" value="InterPro"/>
</dbReference>
<dbReference type="Pfam" id="PF00216">
    <property type="entry name" value="Bac_DNA_binding"/>
    <property type="match status" value="1"/>
</dbReference>